<evidence type="ECO:0000313" key="1">
    <source>
        <dbReference type="EMBL" id="KAI5075168.1"/>
    </source>
</evidence>
<comment type="caution">
    <text evidence="1">The sequence shown here is derived from an EMBL/GenBank/DDBJ whole genome shotgun (WGS) entry which is preliminary data.</text>
</comment>
<sequence>MSGSFQELKIRNGISSVLETQYSALALATEKPEVVAGDQIKWTPRKAELRSICCCNLRRRRSVAGCKLGSRRKIDIWLGNQCRSEAPLVHGMVAFLQLPTSTTAHADRAPPATNSGLGHFELLSRYLSMGLELVKQQN</sequence>
<reference evidence="1" key="1">
    <citation type="submission" date="2021-01" db="EMBL/GenBank/DDBJ databases">
        <title>Adiantum capillus-veneris genome.</title>
        <authorList>
            <person name="Fang Y."/>
            <person name="Liao Q."/>
        </authorList>
    </citation>
    <scope>NUCLEOTIDE SEQUENCE</scope>
    <source>
        <strain evidence="1">H3</strain>
        <tissue evidence="1">Leaf</tissue>
    </source>
</reference>
<dbReference type="EMBL" id="JABFUD020000009">
    <property type="protein sequence ID" value="KAI5075168.1"/>
    <property type="molecule type" value="Genomic_DNA"/>
</dbReference>
<accession>A0A9D4UX59</accession>
<protein>
    <submittedName>
        <fullName evidence="1">Uncharacterized protein</fullName>
    </submittedName>
</protein>
<name>A0A9D4UX59_ADICA</name>
<dbReference type="AlphaFoldDB" id="A0A9D4UX59"/>
<proteinExistence type="predicted"/>
<gene>
    <name evidence="1" type="ORF">GOP47_0009244</name>
</gene>
<dbReference type="Proteomes" id="UP000886520">
    <property type="component" value="Chromosome 9"/>
</dbReference>
<organism evidence="1 2">
    <name type="scientific">Adiantum capillus-veneris</name>
    <name type="common">Maidenhair fern</name>
    <dbReference type="NCBI Taxonomy" id="13818"/>
    <lineage>
        <taxon>Eukaryota</taxon>
        <taxon>Viridiplantae</taxon>
        <taxon>Streptophyta</taxon>
        <taxon>Embryophyta</taxon>
        <taxon>Tracheophyta</taxon>
        <taxon>Polypodiopsida</taxon>
        <taxon>Polypodiidae</taxon>
        <taxon>Polypodiales</taxon>
        <taxon>Pteridineae</taxon>
        <taxon>Pteridaceae</taxon>
        <taxon>Vittarioideae</taxon>
        <taxon>Adiantum</taxon>
    </lineage>
</organism>
<keyword evidence="2" id="KW-1185">Reference proteome</keyword>
<evidence type="ECO:0000313" key="2">
    <source>
        <dbReference type="Proteomes" id="UP000886520"/>
    </source>
</evidence>